<dbReference type="PANTHER" id="PTHR23226">
    <property type="entry name" value="ZINC FINGER AND SCAN DOMAIN-CONTAINING"/>
    <property type="match status" value="1"/>
</dbReference>
<keyword evidence="9" id="KW-1185">Reference proteome</keyword>
<feature type="domain" description="C2H2-type" evidence="7">
    <location>
        <begin position="304"/>
        <end position="331"/>
    </location>
</feature>
<evidence type="ECO:0000259" key="7">
    <source>
        <dbReference type="PROSITE" id="PS50157"/>
    </source>
</evidence>
<keyword evidence="4" id="KW-0862">Zinc</keyword>
<keyword evidence="1" id="KW-0479">Metal-binding</keyword>
<evidence type="ECO:0000256" key="5">
    <source>
        <dbReference type="PROSITE-ProRule" id="PRU00042"/>
    </source>
</evidence>
<gene>
    <name evidence="8" type="primary">ZNF200</name>
</gene>
<evidence type="ECO:0000313" key="9">
    <source>
        <dbReference type="Proteomes" id="UP000823872"/>
    </source>
</evidence>
<dbReference type="InterPro" id="IPR036236">
    <property type="entry name" value="Znf_C2H2_sf"/>
</dbReference>
<feature type="domain" description="C2H2-type" evidence="7">
    <location>
        <begin position="332"/>
        <end position="359"/>
    </location>
</feature>
<dbReference type="PROSITE" id="PS00028">
    <property type="entry name" value="ZINC_FINGER_C2H2_1"/>
    <property type="match status" value="5"/>
</dbReference>
<sequence length="512" mass="58642">MAAKVVPMPLKPKRSFILRVPPDSKLGQDLLRDATSGPKTIHQLVLEHFLTFLPKPSVVQPNQKVKETLVIMKDVSSNFQNRLQPHPIVKLLPREGIQQKQDTLSLYLKTEPEELVVFEDLNVFHSQEECVSLDATQQPTSEKEDSVGEMMLLDNDINPESDDLQKEPGESEDHREKTSDCDEVDCSMVSEQSPYCHKDRLSTSTPKQRKVRNLLVTIENDTPLEELSKYVDINVIALTRNRRTRRWYTCPLCGKQFNESSYLISHQRTHTGEKPYDCSHCGKSFNHKTNLNKHERIHTGEKPYSCSQCGKNFRQNSHRSRHEGIHIREKIFKCPECGKTFPENKDFVLHLQSHEAERPYSCKKCGRRFGRLSNCTRHEKTHSASLRRSDSTHAFPLPKEVWITQAQPPSPTTGKALQNLVPLLSQEEGLLGRKSKCWKRKTSAWTHDWPVTLPCAHFASKLSSDPWQWVVTTSQAKCFIFNSCLQWLVHIAPREAGFQSLHCSGCLFSLAS</sequence>
<reference evidence="8 9" key="1">
    <citation type="submission" date="2021-02" db="EMBL/GenBank/DDBJ databases">
        <title>Safari Cat Assemblies.</title>
        <authorList>
            <person name="Bredemeyer K.R."/>
            <person name="Murphy W.J."/>
        </authorList>
    </citation>
    <scope>NUCLEOTIDE SEQUENCE [LARGE SCALE GENOMIC DNA]</scope>
</reference>
<reference evidence="8" key="3">
    <citation type="submission" date="2025-09" db="UniProtKB">
        <authorList>
            <consortium name="Ensembl"/>
        </authorList>
    </citation>
    <scope>IDENTIFICATION</scope>
    <source>
        <strain evidence="8">breed Abyssinian</strain>
    </source>
</reference>
<evidence type="ECO:0000256" key="2">
    <source>
        <dbReference type="ARBA" id="ARBA00022737"/>
    </source>
</evidence>
<dbReference type="Gene3D" id="3.30.160.60">
    <property type="entry name" value="Classic Zinc Finger"/>
    <property type="match status" value="5"/>
</dbReference>
<name>A0ABI7WTS4_FELCA</name>
<dbReference type="SMART" id="SM00355">
    <property type="entry name" value="ZnF_C2H2"/>
    <property type="match status" value="5"/>
</dbReference>
<feature type="domain" description="C2H2-type" evidence="7">
    <location>
        <begin position="276"/>
        <end position="303"/>
    </location>
</feature>
<proteinExistence type="predicted"/>
<dbReference type="PANTHER" id="PTHR23226:SF404">
    <property type="entry name" value="ZINC FINGER PROTEIN 432"/>
    <property type="match status" value="1"/>
</dbReference>
<reference evidence="8" key="2">
    <citation type="submission" date="2025-08" db="UniProtKB">
        <authorList>
            <consortium name="Ensembl"/>
        </authorList>
    </citation>
    <scope>IDENTIFICATION</scope>
    <source>
        <strain evidence="8">breed Abyssinian</strain>
    </source>
</reference>
<protein>
    <recommendedName>
        <fullName evidence="7">C2H2-type domain-containing protein</fullName>
    </recommendedName>
</protein>
<keyword evidence="3 5" id="KW-0863">Zinc-finger</keyword>
<dbReference type="SUPFAM" id="SSF57667">
    <property type="entry name" value="beta-beta-alpha zinc fingers"/>
    <property type="match status" value="3"/>
</dbReference>
<feature type="domain" description="C2H2-type" evidence="7">
    <location>
        <begin position="360"/>
        <end position="387"/>
    </location>
</feature>
<dbReference type="GeneTree" id="ENSGT00940000162595"/>
<dbReference type="Ensembl" id="ENSFCTT00005020857.1">
    <property type="protein sequence ID" value="ENSFCTP00005013702.1"/>
    <property type="gene ID" value="ENSFCTG00005007513.1"/>
</dbReference>
<dbReference type="InterPro" id="IPR013087">
    <property type="entry name" value="Znf_C2H2_type"/>
</dbReference>
<evidence type="ECO:0000313" key="8">
    <source>
        <dbReference type="Ensembl" id="ENSFCTP00005013702.1"/>
    </source>
</evidence>
<keyword evidence="2" id="KW-0677">Repeat</keyword>
<dbReference type="PROSITE" id="PS50157">
    <property type="entry name" value="ZINC_FINGER_C2H2_2"/>
    <property type="match status" value="5"/>
</dbReference>
<evidence type="ECO:0000256" key="1">
    <source>
        <dbReference type="ARBA" id="ARBA00022723"/>
    </source>
</evidence>
<feature type="region of interest" description="Disordered" evidence="6">
    <location>
        <begin position="155"/>
        <end position="183"/>
    </location>
</feature>
<feature type="domain" description="C2H2-type" evidence="7">
    <location>
        <begin position="248"/>
        <end position="275"/>
    </location>
</feature>
<evidence type="ECO:0000256" key="6">
    <source>
        <dbReference type="SAM" id="MobiDB-lite"/>
    </source>
</evidence>
<dbReference type="Pfam" id="PF00096">
    <property type="entry name" value="zf-C2H2"/>
    <property type="match status" value="4"/>
</dbReference>
<organism evidence="8 9">
    <name type="scientific">Felis catus</name>
    <name type="common">Cat</name>
    <name type="synonym">Felis silvestris catus</name>
    <dbReference type="NCBI Taxonomy" id="9685"/>
    <lineage>
        <taxon>Eukaryota</taxon>
        <taxon>Metazoa</taxon>
        <taxon>Chordata</taxon>
        <taxon>Craniata</taxon>
        <taxon>Vertebrata</taxon>
        <taxon>Euteleostomi</taxon>
        <taxon>Mammalia</taxon>
        <taxon>Eutheria</taxon>
        <taxon>Laurasiatheria</taxon>
        <taxon>Carnivora</taxon>
        <taxon>Feliformia</taxon>
        <taxon>Felidae</taxon>
        <taxon>Felinae</taxon>
        <taxon>Felis</taxon>
    </lineage>
</organism>
<evidence type="ECO:0000256" key="3">
    <source>
        <dbReference type="ARBA" id="ARBA00022771"/>
    </source>
</evidence>
<feature type="compositionally biased region" description="Basic and acidic residues" evidence="6">
    <location>
        <begin position="163"/>
        <end position="180"/>
    </location>
</feature>
<dbReference type="Proteomes" id="UP000823872">
    <property type="component" value="Chromosome E3"/>
</dbReference>
<accession>A0ABI7WTS4</accession>
<evidence type="ECO:0000256" key="4">
    <source>
        <dbReference type="ARBA" id="ARBA00022833"/>
    </source>
</evidence>